<keyword evidence="3" id="KW-1185">Reference proteome</keyword>
<accession>A0A3M8DR46</accession>
<reference evidence="2 3" key="1">
    <citation type="submission" date="2018-10" db="EMBL/GenBank/DDBJ databases">
        <title>Phylogenomics of Brevibacillus.</title>
        <authorList>
            <person name="Dunlap C."/>
        </authorList>
    </citation>
    <scope>NUCLEOTIDE SEQUENCE [LARGE SCALE GENOMIC DNA]</scope>
    <source>
        <strain evidence="2 3">JCM 15716</strain>
    </source>
</reference>
<gene>
    <name evidence="2" type="ORF">EDM56_09710</name>
</gene>
<comment type="caution">
    <text evidence="2">The sequence shown here is derived from an EMBL/GenBank/DDBJ whole genome shotgun (WGS) entry which is preliminary data.</text>
</comment>
<evidence type="ECO:0000313" key="2">
    <source>
        <dbReference type="EMBL" id="RNB89467.1"/>
    </source>
</evidence>
<organism evidence="2 3">
    <name type="scientific">Brevibacillus fluminis</name>
    <dbReference type="NCBI Taxonomy" id="511487"/>
    <lineage>
        <taxon>Bacteria</taxon>
        <taxon>Bacillati</taxon>
        <taxon>Bacillota</taxon>
        <taxon>Bacilli</taxon>
        <taxon>Bacillales</taxon>
        <taxon>Paenibacillaceae</taxon>
        <taxon>Brevibacillus</taxon>
    </lineage>
</organism>
<dbReference type="Pfam" id="PF13619">
    <property type="entry name" value="KTSC"/>
    <property type="match status" value="1"/>
</dbReference>
<dbReference type="EMBL" id="RHHQ01000008">
    <property type="protein sequence ID" value="RNB89467.1"/>
    <property type="molecule type" value="Genomic_DNA"/>
</dbReference>
<dbReference type="AlphaFoldDB" id="A0A3M8DR46"/>
<proteinExistence type="predicted"/>
<name>A0A3M8DR46_9BACL</name>
<feature type="domain" description="KTSC" evidence="1">
    <location>
        <begin position="29"/>
        <end position="85"/>
    </location>
</feature>
<dbReference type="InterPro" id="IPR025309">
    <property type="entry name" value="KTSC_dom"/>
</dbReference>
<evidence type="ECO:0000259" key="1">
    <source>
        <dbReference type="Pfam" id="PF13619"/>
    </source>
</evidence>
<dbReference type="OrthoDB" id="8450910at2"/>
<sequence length="88" mass="10362">MKNQMKLFQKLFALEAPQTGAPNYKEIDSACIKETAYQFQTKTMFIRLKNATEKQFFDVPPRIYNALLNSNNPDQFFESFISHRYNSL</sequence>
<evidence type="ECO:0000313" key="3">
    <source>
        <dbReference type="Proteomes" id="UP000271031"/>
    </source>
</evidence>
<protein>
    <submittedName>
        <fullName evidence="2">KTSC domain-containing protein</fullName>
    </submittedName>
</protein>
<dbReference type="Proteomes" id="UP000271031">
    <property type="component" value="Unassembled WGS sequence"/>
</dbReference>